<proteinExistence type="predicted"/>
<accession>A0AAN7H5F9</accession>
<name>A0AAN7H5F9_9PEZI</name>
<feature type="compositionally biased region" description="Low complexity" evidence="1">
    <location>
        <begin position="398"/>
        <end position="414"/>
    </location>
</feature>
<gene>
    <name evidence="2" type="ORF">QBC38DRAFT_162288</name>
</gene>
<feature type="compositionally biased region" description="Polar residues" evidence="1">
    <location>
        <begin position="172"/>
        <end position="188"/>
    </location>
</feature>
<feature type="region of interest" description="Disordered" evidence="1">
    <location>
        <begin position="242"/>
        <end position="274"/>
    </location>
</feature>
<reference evidence="2" key="1">
    <citation type="journal article" date="2023" name="Mol. Phylogenet. Evol.">
        <title>Genome-scale phylogeny and comparative genomics of the fungal order Sordariales.</title>
        <authorList>
            <person name="Hensen N."/>
            <person name="Bonometti L."/>
            <person name="Westerberg I."/>
            <person name="Brannstrom I.O."/>
            <person name="Guillou S."/>
            <person name="Cros-Aarteil S."/>
            <person name="Calhoun S."/>
            <person name="Haridas S."/>
            <person name="Kuo A."/>
            <person name="Mondo S."/>
            <person name="Pangilinan J."/>
            <person name="Riley R."/>
            <person name="LaButti K."/>
            <person name="Andreopoulos B."/>
            <person name="Lipzen A."/>
            <person name="Chen C."/>
            <person name="Yan M."/>
            <person name="Daum C."/>
            <person name="Ng V."/>
            <person name="Clum A."/>
            <person name="Steindorff A."/>
            <person name="Ohm R.A."/>
            <person name="Martin F."/>
            <person name="Silar P."/>
            <person name="Natvig D.O."/>
            <person name="Lalanne C."/>
            <person name="Gautier V."/>
            <person name="Ament-Velasquez S.L."/>
            <person name="Kruys A."/>
            <person name="Hutchinson M.I."/>
            <person name="Powell A.J."/>
            <person name="Barry K."/>
            <person name="Miller A.N."/>
            <person name="Grigoriev I.V."/>
            <person name="Debuchy R."/>
            <person name="Gladieux P."/>
            <person name="Hiltunen Thoren M."/>
            <person name="Johannesson H."/>
        </authorList>
    </citation>
    <scope>NUCLEOTIDE SEQUENCE</scope>
    <source>
        <strain evidence="2">CBS 990.96</strain>
    </source>
</reference>
<keyword evidence="3" id="KW-1185">Reference proteome</keyword>
<feature type="region of interest" description="Disordered" evidence="1">
    <location>
        <begin position="149"/>
        <end position="188"/>
    </location>
</feature>
<feature type="compositionally biased region" description="Basic and acidic residues" evidence="1">
    <location>
        <begin position="244"/>
        <end position="258"/>
    </location>
</feature>
<sequence>MSRAVERQDPNVQRFLPQSSLHKHRLEASMNARDERLSPDGTRSRRGPRHPADDQSPEMQEWAITSGKRRLKTTSTVSIEQIQKHADDQQRLGGEFLPPLNSYAWDDAESSTSGSSVTTAEEDLLAHSGMDGADDNMLKVQKCLTPINSGPERDAAQQGMTTEDATGGFYEATSQGSSSPSKQQRQQNRLTAIKCPIANAEVPWESGEGCAEARPNAGISTGIHDMSEINVVAKWTPGAGSEVDIGHQGKPPPHEQASRPRWYRRASSASTRKRSLRRYSFDKGDDEVLPVTSSAKACDTTFDQPREDVSCPPQVHVQEGTFQAGRRTTVAPSTSTGSVVWIGKEEAVTDKVSKQGTSVGYGLPKITVSGVGGESGDCSGDNDGGARRSVLLVGGPFSSLSPSSSSPNLQSAADSSHRGGNAARIAAERAVARQSGGGVGRK</sequence>
<protein>
    <submittedName>
        <fullName evidence="2">Uncharacterized protein</fullName>
    </submittedName>
</protein>
<organism evidence="2 3">
    <name type="scientific">Podospora fimiseda</name>
    <dbReference type="NCBI Taxonomy" id="252190"/>
    <lineage>
        <taxon>Eukaryota</taxon>
        <taxon>Fungi</taxon>
        <taxon>Dikarya</taxon>
        <taxon>Ascomycota</taxon>
        <taxon>Pezizomycotina</taxon>
        <taxon>Sordariomycetes</taxon>
        <taxon>Sordariomycetidae</taxon>
        <taxon>Sordariales</taxon>
        <taxon>Podosporaceae</taxon>
        <taxon>Podospora</taxon>
    </lineage>
</organism>
<comment type="caution">
    <text evidence="2">The sequence shown here is derived from an EMBL/GenBank/DDBJ whole genome shotgun (WGS) entry which is preliminary data.</text>
</comment>
<feature type="region of interest" description="Disordered" evidence="1">
    <location>
        <begin position="1"/>
        <end position="78"/>
    </location>
</feature>
<evidence type="ECO:0000313" key="3">
    <source>
        <dbReference type="Proteomes" id="UP001301958"/>
    </source>
</evidence>
<feature type="region of interest" description="Disordered" evidence="1">
    <location>
        <begin position="370"/>
        <end position="442"/>
    </location>
</feature>
<reference evidence="2" key="2">
    <citation type="submission" date="2023-05" db="EMBL/GenBank/DDBJ databases">
        <authorList>
            <consortium name="Lawrence Berkeley National Laboratory"/>
            <person name="Steindorff A."/>
            <person name="Hensen N."/>
            <person name="Bonometti L."/>
            <person name="Westerberg I."/>
            <person name="Brannstrom I.O."/>
            <person name="Guillou S."/>
            <person name="Cros-Aarteil S."/>
            <person name="Calhoun S."/>
            <person name="Haridas S."/>
            <person name="Kuo A."/>
            <person name="Mondo S."/>
            <person name="Pangilinan J."/>
            <person name="Riley R."/>
            <person name="Labutti K."/>
            <person name="Andreopoulos B."/>
            <person name="Lipzen A."/>
            <person name="Chen C."/>
            <person name="Yanf M."/>
            <person name="Daum C."/>
            <person name="Ng V."/>
            <person name="Clum A."/>
            <person name="Ohm R."/>
            <person name="Martin F."/>
            <person name="Silar P."/>
            <person name="Natvig D."/>
            <person name="Lalanne C."/>
            <person name="Gautier V."/>
            <person name="Ament-Velasquez S.L."/>
            <person name="Kruys A."/>
            <person name="Hutchinson M.I."/>
            <person name="Powell A.J."/>
            <person name="Barry K."/>
            <person name="Miller A.N."/>
            <person name="Grigoriev I.V."/>
            <person name="Debuchy R."/>
            <person name="Gladieux P."/>
            <person name="Thoren M.H."/>
            <person name="Johannesson H."/>
        </authorList>
    </citation>
    <scope>NUCLEOTIDE SEQUENCE</scope>
    <source>
        <strain evidence="2">CBS 990.96</strain>
    </source>
</reference>
<dbReference type="EMBL" id="MU865321">
    <property type="protein sequence ID" value="KAK4228244.1"/>
    <property type="molecule type" value="Genomic_DNA"/>
</dbReference>
<dbReference type="AlphaFoldDB" id="A0AAN7H5F9"/>
<evidence type="ECO:0000256" key="1">
    <source>
        <dbReference type="SAM" id="MobiDB-lite"/>
    </source>
</evidence>
<evidence type="ECO:0000313" key="2">
    <source>
        <dbReference type="EMBL" id="KAK4228244.1"/>
    </source>
</evidence>
<dbReference type="Proteomes" id="UP001301958">
    <property type="component" value="Unassembled WGS sequence"/>
</dbReference>